<feature type="region of interest" description="Disordered" evidence="1">
    <location>
        <begin position="30"/>
        <end position="93"/>
    </location>
</feature>
<evidence type="ECO:0000313" key="3">
    <source>
        <dbReference type="Proteomes" id="UP000635606"/>
    </source>
</evidence>
<feature type="compositionally biased region" description="Polar residues" evidence="1">
    <location>
        <begin position="54"/>
        <end position="63"/>
    </location>
</feature>
<dbReference type="EMBL" id="BOPH01000118">
    <property type="protein sequence ID" value="GIJ73529.1"/>
    <property type="molecule type" value="Genomic_DNA"/>
</dbReference>
<protein>
    <submittedName>
        <fullName evidence="2">Uncharacterized protein</fullName>
    </submittedName>
</protein>
<feature type="compositionally biased region" description="Low complexity" evidence="1">
    <location>
        <begin position="30"/>
        <end position="40"/>
    </location>
</feature>
<name>A0A8J4A0G3_9ACTN</name>
<gene>
    <name evidence="2" type="ORF">Voc01_084460</name>
</gene>
<dbReference type="AlphaFoldDB" id="A0A8J4A0G3"/>
<evidence type="ECO:0000313" key="2">
    <source>
        <dbReference type="EMBL" id="GIJ73529.1"/>
    </source>
</evidence>
<evidence type="ECO:0000256" key="1">
    <source>
        <dbReference type="SAM" id="MobiDB-lite"/>
    </source>
</evidence>
<reference evidence="2" key="1">
    <citation type="submission" date="2021-01" db="EMBL/GenBank/DDBJ databases">
        <title>Whole genome shotgun sequence of Virgisporangium ochraceum NBRC 16418.</title>
        <authorList>
            <person name="Komaki H."/>
            <person name="Tamura T."/>
        </authorList>
    </citation>
    <scope>NUCLEOTIDE SEQUENCE</scope>
    <source>
        <strain evidence="2">NBRC 16418</strain>
    </source>
</reference>
<sequence>MEIIQANSSAGRQGSSMWSLVNASAIEPQTAATAQAATDTATDRVKGRRPASESVMTPPSVTLTVPPGGDIAPPRQAGSGWPGHSRGVAGSTPCARNAVTVSLPHRELVSR</sequence>
<accession>A0A8J4A0G3</accession>
<keyword evidence="3" id="KW-1185">Reference proteome</keyword>
<comment type="caution">
    <text evidence="2">The sequence shown here is derived from an EMBL/GenBank/DDBJ whole genome shotgun (WGS) entry which is preliminary data.</text>
</comment>
<proteinExistence type="predicted"/>
<organism evidence="2 3">
    <name type="scientific">Virgisporangium ochraceum</name>
    <dbReference type="NCBI Taxonomy" id="65505"/>
    <lineage>
        <taxon>Bacteria</taxon>
        <taxon>Bacillati</taxon>
        <taxon>Actinomycetota</taxon>
        <taxon>Actinomycetes</taxon>
        <taxon>Micromonosporales</taxon>
        <taxon>Micromonosporaceae</taxon>
        <taxon>Virgisporangium</taxon>
    </lineage>
</organism>
<dbReference type="Proteomes" id="UP000635606">
    <property type="component" value="Unassembled WGS sequence"/>
</dbReference>